<dbReference type="PANTHER" id="PTHR10513">
    <property type="entry name" value="DEOXYNUCLEOSIDE KINASE"/>
    <property type="match status" value="1"/>
</dbReference>
<dbReference type="AlphaFoldDB" id="A0AAW2ZII1"/>
<comment type="caution">
    <text evidence="10">The sequence shown here is derived from an EMBL/GenBank/DDBJ whole genome shotgun (WGS) entry which is preliminary data.</text>
</comment>
<dbReference type="PANTHER" id="PTHR10513:SF35">
    <property type="entry name" value="DEOXYADENOSINE KINASE"/>
    <property type="match status" value="1"/>
</dbReference>
<feature type="binding site" evidence="7">
    <location>
        <position position="104"/>
    </location>
    <ligand>
        <name>substrate</name>
    </ligand>
</feature>
<dbReference type="InterPro" id="IPR031314">
    <property type="entry name" value="DNK_dom"/>
</dbReference>
<dbReference type="CDD" id="cd01673">
    <property type="entry name" value="dNK"/>
    <property type="match status" value="1"/>
</dbReference>
<evidence type="ECO:0000313" key="10">
    <source>
        <dbReference type="EMBL" id="KAL0489163.1"/>
    </source>
</evidence>
<feature type="binding site" evidence="7">
    <location>
        <position position="63"/>
    </location>
    <ligand>
        <name>substrate</name>
    </ligand>
</feature>
<feature type="binding site" evidence="7">
    <location>
        <position position="164"/>
    </location>
    <ligand>
        <name>substrate</name>
    </ligand>
</feature>
<evidence type="ECO:0000256" key="3">
    <source>
        <dbReference type="ARBA" id="ARBA00022741"/>
    </source>
</evidence>
<keyword evidence="4 10" id="KW-0418">Kinase</keyword>
<evidence type="ECO:0000256" key="6">
    <source>
        <dbReference type="PIRSR" id="PIRSR000705-1"/>
    </source>
</evidence>
<feature type="binding site" evidence="7">
    <location>
        <position position="51"/>
    </location>
    <ligand>
        <name>substrate</name>
    </ligand>
</feature>
<keyword evidence="5 8" id="KW-0067">ATP-binding</keyword>
<dbReference type="Proteomes" id="UP001431209">
    <property type="component" value="Unassembled WGS sequence"/>
</dbReference>
<dbReference type="FunFam" id="3.40.50.300:FF:000659">
    <property type="entry name" value="Deoxyguanosine kinase"/>
    <property type="match status" value="1"/>
</dbReference>
<feature type="active site" description="Proton acceptor" evidence="6">
    <location>
        <position position="98"/>
    </location>
</feature>
<dbReference type="Gene3D" id="3.40.50.300">
    <property type="entry name" value="P-loop containing nucleotide triphosphate hydrolases"/>
    <property type="match status" value="1"/>
</dbReference>
<feature type="binding site" evidence="8">
    <location>
        <begin position="27"/>
        <end position="35"/>
    </location>
    <ligand>
        <name>ATP</name>
        <dbReference type="ChEBI" id="CHEBI:30616"/>
    </ligand>
</feature>
<evidence type="ECO:0000256" key="1">
    <source>
        <dbReference type="ARBA" id="ARBA00007420"/>
    </source>
</evidence>
<evidence type="ECO:0000256" key="5">
    <source>
        <dbReference type="ARBA" id="ARBA00022840"/>
    </source>
</evidence>
<dbReference type="GO" id="GO:0005524">
    <property type="term" value="F:ATP binding"/>
    <property type="evidence" value="ECO:0007669"/>
    <property type="project" value="UniProtKB-KW"/>
</dbReference>
<evidence type="ECO:0000256" key="8">
    <source>
        <dbReference type="PIRSR" id="PIRSR000705-3"/>
    </source>
</evidence>
<gene>
    <name evidence="10" type="ORF">AKO1_013854</name>
</gene>
<evidence type="ECO:0000256" key="2">
    <source>
        <dbReference type="ARBA" id="ARBA00022679"/>
    </source>
</evidence>
<protein>
    <submittedName>
        <fullName evidence="10">Deoxyadenosine/deoxycytidine kinase DCK</fullName>
    </submittedName>
</protein>
<comment type="similarity">
    <text evidence="1">Belongs to the DCK/DGK family.</text>
</comment>
<dbReference type="Pfam" id="PF01712">
    <property type="entry name" value="dNK"/>
    <property type="match status" value="1"/>
</dbReference>
<dbReference type="InterPro" id="IPR027417">
    <property type="entry name" value="P-loop_NTPase"/>
</dbReference>
<keyword evidence="3 8" id="KW-0547">Nucleotide-binding</keyword>
<evidence type="ECO:0000256" key="4">
    <source>
        <dbReference type="ARBA" id="ARBA00022777"/>
    </source>
</evidence>
<keyword evidence="11" id="KW-1185">Reference proteome</keyword>
<reference evidence="10 11" key="1">
    <citation type="submission" date="2024-03" db="EMBL/GenBank/DDBJ databases">
        <title>The Acrasis kona genome and developmental transcriptomes reveal deep origins of eukaryotic multicellular pathways.</title>
        <authorList>
            <person name="Sheikh S."/>
            <person name="Fu C.-J."/>
            <person name="Brown M.W."/>
            <person name="Baldauf S.L."/>
        </authorList>
    </citation>
    <scope>NUCLEOTIDE SEQUENCE [LARGE SCALE GENOMIC DNA]</scope>
    <source>
        <strain evidence="10 11">ATCC MYA-3509</strain>
    </source>
</reference>
<organism evidence="10 11">
    <name type="scientific">Acrasis kona</name>
    <dbReference type="NCBI Taxonomy" id="1008807"/>
    <lineage>
        <taxon>Eukaryota</taxon>
        <taxon>Discoba</taxon>
        <taxon>Heterolobosea</taxon>
        <taxon>Tetramitia</taxon>
        <taxon>Eutetramitia</taxon>
        <taxon>Acrasidae</taxon>
        <taxon>Acrasis</taxon>
    </lineage>
</organism>
<feature type="binding site" evidence="7">
    <location>
        <position position="74"/>
    </location>
    <ligand>
        <name>substrate</name>
    </ligand>
</feature>
<dbReference type="PIRSF" id="PIRSF000705">
    <property type="entry name" value="DNK"/>
    <property type="match status" value="1"/>
</dbReference>
<dbReference type="GO" id="GO:0005739">
    <property type="term" value="C:mitochondrion"/>
    <property type="evidence" value="ECO:0007669"/>
    <property type="project" value="TreeGrafter"/>
</dbReference>
<evidence type="ECO:0000259" key="9">
    <source>
        <dbReference type="Pfam" id="PF01712"/>
    </source>
</evidence>
<feature type="binding site" evidence="7">
    <location>
        <position position="99"/>
    </location>
    <ligand>
        <name>substrate</name>
    </ligand>
</feature>
<evidence type="ECO:0000313" key="11">
    <source>
        <dbReference type="Proteomes" id="UP001431209"/>
    </source>
</evidence>
<accession>A0AAW2ZII1</accession>
<name>A0AAW2ZII1_9EUKA</name>
<keyword evidence="2" id="KW-0808">Transferase</keyword>
<dbReference type="InterPro" id="IPR002624">
    <property type="entry name" value="DCK/DGK"/>
</dbReference>
<dbReference type="InterPro" id="IPR050566">
    <property type="entry name" value="Deoxyribonucleoside_kinase"/>
</dbReference>
<dbReference type="EMBL" id="JAOPGA020001522">
    <property type="protein sequence ID" value="KAL0489163.1"/>
    <property type="molecule type" value="Genomic_DNA"/>
</dbReference>
<sequence length="224" mass="26335">MMQNIEPSEDRPWTLLEKENMFIGISGLIGAGKTTLATELGKVMGLPVYYEPVIDNVYLSDFYKDPKKYSFNLQIYLLNVRFKQHQQIIWNAKGGVQDRTIYEDSVFAKVLRDSELMEERDYRTYISLFTNMSNFMKKNTLIVHLDVTPEESLERIKLRSRDMETTITIDYLRSLHSAYDSFLKDISKQIPVIRVNYSQFKTAEQMARVVYEEYSKLNITTFIN</sequence>
<evidence type="ECO:0000256" key="7">
    <source>
        <dbReference type="PIRSR" id="PIRSR000705-2"/>
    </source>
</evidence>
<feature type="binding site" evidence="8">
    <location>
        <begin position="155"/>
        <end position="159"/>
    </location>
    <ligand>
        <name>ATP</name>
        <dbReference type="ChEBI" id="CHEBI:30616"/>
    </ligand>
</feature>
<dbReference type="GO" id="GO:0019136">
    <property type="term" value="F:deoxynucleoside kinase activity"/>
    <property type="evidence" value="ECO:0007669"/>
    <property type="project" value="InterPro"/>
</dbReference>
<feature type="domain" description="Deoxynucleoside kinase" evidence="9">
    <location>
        <begin position="23"/>
        <end position="214"/>
    </location>
</feature>
<proteinExistence type="inferred from homology"/>
<dbReference type="SUPFAM" id="SSF52540">
    <property type="entry name" value="P-loop containing nucleoside triphosphate hydrolases"/>
    <property type="match status" value="1"/>
</dbReference>